<keyword evidence="3" id="KW-1185">Reference proteome</keyword>
<dbReference type="GO" id="GO:0016491">
    <property type="term" value="F:oxidoreductase activity"/>
    <property type="evidence" value="ECO:0007669"/>
    <property type="project" value="UniProtKB-KW"/>
</dbReference>
<evidence type="ECO:0000313" key="2">
    <source>
        <dbReference type="EMBL" id="WXB97130.1"/>
    </source>
</evidence>
<gene>
    <name evidence="2" type="ORF">WCV65_00960</name>
</gene>
<accession>A0ABZ2NIT2</accession>
<dbReference type="PANTHER" id="PTHR13847:SF201">
    <property type="entry name" value="PUTATIBE OXIDOREDUCTASE"/>
    <property type="match status" value="1"/>
</dbReference>
<name>A0ABZ2NIT2_9BACI</name>
<dbReference type="InterPro" id="IPR036188">
    <property type="entry name" value="FAD/NAD-bd_sf"/>
</dbReference>
<evidence type="ECO:0000313" key="3">
    <source>
        <dbReference type="Proteomes" id="UP001377337"/>
    </source>
</evidence>
<dbReference type="EC" id="1.-.-.-" evidence="2"/>
<sequence>MDLHNGNLFWPTTLNPDKSIKGKTDFDQHYDVVIVGGGMSGALAAYTLVQEGLHVAILDKREMAAGSSSANTGLLQFSNDIMLHELIDQIGEQKAVHFYKLCQNAVEQLDKVSKTLPRDPDLIRRKSICYASSKEDVPKLRKEYEALAKHGFPVEYWSEEEVAEHMPFKKHAALITYGDAEVNPYRFIHGILEYVQQKNVHLFEHTESIEIEEHEDHVTLHTSKGNFSASHVIFATGYDSPPIDEKIGADINRSYAIATEPIEDLSFWEDKAMIWETKRPYLYLRTTADNRIIAGGLDEDKPEAPQSEEWIANRANRLLHELRKLFPGITLNIAYAWGASFGESLDNLPFIGRHPHQSRQYYLLGYGGNGTVYSMLGSHILKDLILNKPNEDAEIVKLDR</sequence>
<protein>
    <submittedName>
        <fullName evidence="2">FAD-dependent oxidoreductase</fullName>
        <ecNumber evidence="2">1.-.-.-</ecNumber>
    </submittedName>
</protein>
<dbReference type="Proteomes" id="UP001377337">
    <property type="component" value="Chromosome"/>
</dbReference>
<dbReference type="Pfam" id="PF01266">
    <property type="entry name" value="DAO"/>
    <property type="match status" value="1"/>
</dbReference>
<keyword evidence="2" id="KW-0560">Oxidoreductase</keyword>
<dbReference type="Gene3D" id="3.30.9.10">
    <property type="entry name" value="D-Amino Acid Oxidase, subunit A, domain 2"/>
    <property type="match status" value="1"/>
</dbReference>
<dbReference type="RefSeq" id="WP_338779373.1">
    <property type="nucleotide sequence ID" value="NZ_CP147407.1"/>
</dbReference>
<dbReference type="EMBL" id="CP147407">
    <property type="protein sequence ID" value="WXB97130.1"/>
    <property type="molecule type" value="Genomic_DNA"/>
</dbReference>
<feature type="domain" description="FAD dependent oxidoreductase" evidence="1">
    <location>
        <begin position="31"/>
        <end position="383"/>
    </location>
</feature>
<organism evidence="2 3">
    <name type="scientific">Metabacillus sediminis</name>
    <dbReference type="NCBI Taxonomy" id="3117746"/>
    <lineage>
        <taxon>Bacteria</taxon>
        <taxon>Bacillati</taxon>
        <taxon>Bacillota</taxon>
        <taxon>Bacilli</taxon>
        <taxon>Bacillales</taxon>
        <taxon>Bacillaceae</taxon>
        <taxon>Metabacillus</taxon>
    </lineage>
</organism>
<dbReference type="SUPFAM" id="SSF51905">
    <property type="entry name" value="FAD/NAD(P)-binding domain"/>
    <property type="match status" value="1"/>
</dbReference>
<evidence type="ECO:0000259" key="1">
    <source>
        <dbReference type="Pfam" id="PF01266"/>
    </source>
</evidence>
<reference evidence="2 3" key="1">
    <citation type="submission" date="2024-02" db="EMBL/GenBank/DDBJ databases">
        <title>Seven novel Bacillus-like species.</title>
        <authorList>
            <person name="Liu G."/>
        </authorList>
    </citation>
    <scope>NUCLEOTIDE SEQUENCE [LARGE SCALE GENOMIC DNA]</scope>
    <source>
        <strain evidence="2 3">FJAT-52054</strain>
    </source>
</reference>
<dbReference type="Gene3D" id="3.50.50.60">
    <property type="entry name" value="FAD/NAD(P)-binding domain"/>
    <property type="match status" value="1"/>
</dbReference>
<proteinExistence type="predicted"/>
<dbReference type="PANTHER" id="PTHR13847">
    <property type="entry name" value="SARCOSINE DEHYDROGENASE-RELATED"/>
    <property type="match status" value="1"/>
</dbReference>
<dbReference type="InterPro" id="IPR006076">
    <property type="entry name" value="FAD-dep_OxRdtase"/>
</dbReference>